<organism evidence="2 3">
    <name type="scientific">Fusarium fujikuroi</name>
    <name type="common">Bakanae and foot rot disease fungus</name>
    <name type="synonym">Gibberella fujikuroi</name>
    <dbReference type="NCBI Taxonomy" id="5127"/>
    <lineage>
        <taxon>Eukaryota</taxon>
        <taxon>Fungi</taxon>
        <taxon>Dikarya</taxon>
        <taxon>Ascomycota</taxon>
        <taxon>Pezizomycotina</taxon>
        <taxon>Sordariomycetes</taxon>
        <taxon>Hypocreomycetidae</taxon>
        <taxon>Hypocreales</taxon>
        <taxon>Nectriaceae</taxon>
        <taxon>Fusarium</taxon>
        <taxon>Fusarium fujikuroi species complex</taxon>
    </lineage>
</organism>
<name>A0A5Q3FJU0_FUSFU</name>
<feature type="region of interest" description="Disordered" evidence="1">
    <location>
        <begin position="193"/>
        <end position="261"/>
    </location>
</feature>
<protein>
    <submittedName>
        <fullName evidence="2">Uncharacterized protein</fullName>
    </submittedName>
</protein>
<feature type="compositionally biased region" description="Basic and acidic residues" evidence="1">
    <location>
        <begin position="220"/>
        <end position="229"/>
    </location>
</feature>
<evidence type="ECO:0000313" key="2">
    <source>
        <dbReference type="EMBL" id="VTT75416.1"/>
    </source>
</evidence>
<evidence type="ECO:0000313" key="3">
    <source>
        <dbReference type="Proteomes" id="UP000760494"/>
    </source>
</evidence>
<dbReference type="EMBL" id="CABFJX010000378">
    <property type="protein sequence ID" value="VTT75416.1"/>
    <property type="molecule type" value="Genomic_DNA"/>
</dbReference>
<dbReference type="AlphaFoldDB" id="A0A5Q3FJU0"/>
<proteinExistence type="predicted"/>
<accession>A0A5Q3FJU0</accession>
<evidence type="ECO:0000256" key="1">
    <source>
        <dbReference type="SAM" id="MobiDB-lite"/>
    </source>
</evidence>
<reference evidence="2" key="1">
    <citation type="submission" date="2019-05" db="EMBL/GenBank/DDBJ databases">
        <authorList>
            <person name="Piombo E."/>
        </authorList>
    </citation>
    <scope>NUCLEOTIDE SEQUENCE</scope>
    <source>
        <strain evidence="2">C2S</strain>
    </source>
</reference>
<sequence length="261" mass="29469">MGSNRKILNTLRYTLGLSNLQDVSQLAQVSQNLLEQKFDATPESFSARRMGKIYMTWLIHQDFTTEVNLQSQVVEQWVSFVNSWGFEVEDAIALWAKINNKDTESDEDTKQLREKRNALRHEIENQFLNSTMLIWHGYGYRVNGYSTSEPIPPSGLVQTVPPLRNYNTRGQIRKFDEYTKSALQDWPTRDIPFSSIETAADTDTKSKESEESEEITSLDIKGEHGEVPAKKKAKLDTGGSSSLRLVSKGSGTGSSPIDLTK</sequence>
<dbReference type="Proteomes" id="UP000760494">
    <property type="component" value="Unassembled WGS sequence"/>
</dbReference>
<comment type="caution">
    <text evidence="2">The sequence shown here is derived from an EMBL/GenBank/DDBJ whole genome shotgun (WGS) entry which is preliminary data.</text>
</comment>
<gene>
    <name evidence="2" type="ORF">C2S_9887</name>
</gene>